<dbReference type="OrthoDB" id="786567at2759"/>
<dbReference type="PANTHER" id="PTHR31286">
    <property type="entry name" value="GLYCINE-RICH CELL WALL STRUCTURAL PROTEIN 1.8-LIKE"/>
    <property type="match status" value="1"/>
</dbReference>
<dbReference type="Pfam" id="PF14111">
    <property type="entry name" value="DUF4283"/>
    <property type="match status" value="1"/>
</dbReference>
<feature type="region of interest" description="Disordered" evidence="1">
    <location>
        <begin position="1"/>
        <end position="22"/>
    </location>
</feature>
<keyword evidence="4" id="KW-1185">Reference proteome</keyword>
<dbReference type="InterPro" id="IPR040256">
    <property type="entry name" value="At4g02000-like"/>
</dbReference>
<evidence type="ECO:0000313" key="3">
    <source>
        <dbReference type="EMBL" id="KAH1123200.1"/>
    </source>
</evidence>
<organism evidence="3 4">
    <name type="scientific">Gossypium stocksii</name>
    <dbReference type="NCBI Taxonomy" id="47602"/>
    <lineage>
        <taxon>Eukaryota</taxon>
        <taxon>Viridiplantae</taxon>
        <taxon>Streptophyta</taxon>
        <taxon>Embryophyta</taxon>
        <taxon>Tracheophyta</taxon>
        <taxon>Spermatophyta</taxon>
        <taxon>Magnoliopsida</taxon>
        <taxon>eudicotyledons</taxon>
        <taxon>Gunneridae</taxon>
        <taxon>Pentapetalae</taxon>
        <taxon>rosids</taxon>
        <taxon>malvids</taxon>
        <taxon>Malvales</taxon>
        <taxon>Malvaceae</taxon>
        <taxon>Malvoideae</taxon>
        <taxon>Gossypium</taxon>
    </lineage>
</organism>
<evidence type="ECO:0000256" key="1">
    <source>
        <dbReference type="SAM" id="MobiDB-lite"/>
    </source>
</evidence>
<dbReference type="EMBL" id="JAIQCV010000002">
    <property type="protein sequence ID" value="KAH1123200.1"/>
    <property type="molecule type" value="Genomic_DNA"/>
</dbReference>
<protein>
    <recommendedName>
        <fullName evidence="2">DUF4283 domain-containing protein</fullName>
    </recommendedName>
</protein>
<dbReference type="Proteomes" id="UP000828251">
    <property type="component" value="Unassembled WGS sequence"/>
</dbReference>
<feature type="compositionally biased region" description="Basic and acidic residues" evidence="1">
    <location>
        <begin position="7"/>
        <end position="22"/>
    </location>
</feature>
<accession>A0A9D4AK56</accession>
<gene>
    <name evidence="3" type="ORF">J1N35_006360</name>
</gene>
<dbReference type="InterPro" id="IPR025558">
    <property type="entry name" value="DUF4283"/>
</dbReference>
<sequence length="375" mass="41992">MNSVKALFDDRPGERGDSAADRNTKKVCFKDGSDVSLANMAIDSSPASVISWKDKLLSGAVSNSLDRDADLDLEFAEGDIHRSNLHGIPVIDLSERINNILFKRMELTVVVKLLGHNIGYGALFNCITSLWKPVQPFRLMGVANGFYLVRFQCKEDYEVALSQSPWIVFGHYLTIQPWTVKFNPSRPFPSSILAWIRFPGLSGFLYQKKILEEIGNLVGRVVKLDIKTDNRERGQFSRMTVFVNLEKPLTSQVLINGRLQRVEFEAFPEICFSYGNYGHFKNSCTSSLTGKTNSDGESNLESLVNGESAPVKTEGVTSAEEAYGPWMMVERKSMRKQGVTRGQKLKSTEGITENSRSVLVSSKIWARPLPYSIWA</sequence>
<name>A0A9D4AK56_9ROSI</name>
<comment type="caution">
    <text evidence="3">The sequence shown here is derived from an EMBL/GenBank/DDBJ whole genome shotgun (WGS) entry which is preliminary data.</text>
</comment>
<evidence type="ECO:0000313" key="4">
    <source>
        <dbReference type="Proteomes" id="UP000828251"/>
    </source>
</evidence>
<dbReference type="AlphaFoldDB" id="A0A9D4AK56"/>
<reference evidence="3 4" key="1">
    <citation type="journal article" date="2021" name="Plant Biotechnol. J.">
        <title>Multi-omics assisted identification of the key and species-specific regulatory components of drought-tolerant mechanisms in Gossypium stocksii.</title>
        <authorList>
            <person name="Yu D."/>
            <person name="Ke L."/>
            <person name="Zhang D."/>
            <person name="Wu Y."/>
            <person name="Sun Y."/>
            <person name="Mei J."/>
            <person name="Sun J."/>
            <person name="Sun Y."/>
        </authorList>
    </citation>
    <scope>NUCLEOTIDE SEQUENCE [LARGE SCALE GENOMIC DNA]</scope>
    <source>
        <strain evidence="4">cv. E1</strain>
        <tissue evidence="3">Leaf</tissue>
    </source>
</reference>
<feature type="domain" description="DUF4283" evidence="2">
    <location>
        <begin position="105"/>
        <end position="185"/>
    </location>
</feature>
<dbReference type="PANTHER" id="PTHR31286:SF173">
    <property type="entry name" value="DUF4283 DOMAIN-CONTAINING PROTEIN"/>
    <property type="match status" value="1"/>
</dbReference>
<evidence type="ECO:0000259" key="2">
    <source>
        <dbReference type="Pfam" id="PF14111"/>
    </source>
</evidence>
<proteinExistence type="predicted"/>